<keyword evidence="4" id="KW-1185">Reference proteome</keyword>
<proteinExistence type="predicted"/>
<dbReference type="GeneID" id="87588378"/>
<organism evidence="2 3">
    <name type="scientific">Brevibacillus formosus</name>
    <dbReference type="NCBI Taxonomy" id="54913"/>
    <lineage>
        <taxon>Bacteria</taxon>
        <taxon>Bacillati</taxon>
        <taxon>Bacillota</taxon>
        <taxon>Bacilli</taxon>
        <taxon>Bacillales</taxon>
        <taxon>Paenibacillaceae</taxon>
        <taxon>Brevibacillus</taxon>
    </lineage>
</organism>
<evidence type="ECO:0000313" key="1">
    <source>
        <dbReference type="EMBL" id="GED60091.1"/>
    </source>
</evidence>
<name>A0A837KGX4_9BACL</name>
<dbReference type="Proteomes" id="UP000319498">
    <property type="component" value="Unassembled WGS sequence"/>
</dbReference>
<evidence type="ECO:0000313" key="4">
    <source>
        <dbReference type="Proteomes" id="UP000319498"/>
    </source>
</evidence>
<comment type="caution">
    <text evidence="2">The sequence shown here is derived from an EMBL/GenBank/DDBJ whole genome shotgun (WGS) entry which is preliminary data.</text>
</comment>
<reference evidence="2 3" key="1">
    <citation type="submission" date="2015-05" db="EMBL/GenBank/DDBJ databases">
        <title>Genome sequencing project for genomic taxonomy and phylogenomics of Bacillus-like bacteria.</title>
        <authorList>
            <person name="Liu B."/>
            <person name="Wang J."/>
            <person name="Zhu Y."/>
            <person name="Liu G."/>
            <person name="Chen Q."/>
            <person name="Chen Z."/>
            <person name="Lan J."/>
            <person name="Che J."/>
            <person name="Ge C."/>
            <person name="Shi H."/>
            <person name="Pan Z."/>
            <person name="Liu X."/>
        </authorList>
    </citation>
    <scope>NUCLEOTIDE SEQUENCE [LARGE SCALE GENOMIC DNA]</scope>
    <source>
        <strain evidence="2 3">DSM 9885</strain>
    </source>
</reference>
<evidence type="ECO:0000313" key="3">
    <source>
        <dbReference type="Proteomes" id="UP000035218"/>
    </source>
</evidence>
<gene>
    <name evidence="2" type="ORF">AA984_25380</name>
    <name evidence="1" type="ORF">BFO01nite_42230</name>
</gene>
<evidence type="ECO:0000313" key="2">
    <source>
        <dbReference type="EMBL" id="KLH96435.1"/>
    </source>
</evidence>
<dbReference type="OrthoDB" id="9983643at2"/>
<dbReference type="RefSeq" id="WP_047073912.1">
    <property type="nucleotide sequence ID" value="NZ_BJOL01000027.1"/>
</dbReference>
<dbReference type="EMBL" id="BJOL01000027">
    <property type="protein sequence ID" value="GED60091.1"/>
    <property type="molecule type" value="Genomic_DNA"/>
</dbReference>
<sequence>MKNNLMFSIVCFVGLVAGCSQPSQLSQEPASQQQQMVKQEVPQGFVPLTLTEENKTKIMADAEKFGIQNIYVPLFVREGLTLQEISGSEQTKQISLRFENEQGDQTLEISLSPQEVLLGGAVIQQQETKLDNDTPAKWISFSNHKDNVEAAVAELYFQLNSTYVAVSNDSNQFEKEVEQIASALQLLKK</sequence>
<protein>
    <recommendedName>
        <fullName evidence="5">DUF4367 domain-containing protein</fullName>
    </recommendedName>
</protein>
<dbReference type="AlphaFoldDB" id="A0A837KGX4"/>
<accession>A0A837KGX4</accession>
<dbReference type="PROSITE" id="PS51257">
    <property type="entry name" value="PROKAR_LIPOPROTEIN"/>
    <property type="match status" value="1"/>
</dbReference>
<dbReference type="Proteomes" id="UP000035218">
    <property type="component" value="Unassembled WGS sequence"/>
</dbReference>
<dbReference type="EMBL" id="LDCN01000010">
    <property type="protein sequence ID" value="KLH96435.1"/>
    <property type="molecule type" value="Genomic_DNA"/>
</dbReference>
<reference evidence="1 4" key="2">
    <citation type="submission" date="2019-06" db="EMBL/GenBank/DDBJ databases">
        <title>Whole genome shotgun sequence of Brevibacillus formosus NBRC 15716.</title>
        <authorList>
            <person name="Hosoyama A."/>
            <person name="Uohara A."/>
            <person name="Ohji S."/>
            <person name="Ichikawa N."/>
        </authorList>
    </citation>
    <scope>NUCLEOTIDE SEQUENCE [LARGE SCALE GENOMIC DNA]</scope>
    <source>
        <strain evidence="1 4">NBRC 15716</strain>
    </source>
</reference>
<evidence type="ECO:0008006" key="5">
    <source>
        <dbReference type="Google" id="ProtNLM"/>
    </source>
</evidence>